<name>A0A9P1M9C0_9PEZI</name>
<evidence type="ECO:0000313" key="1">
    <source>
        <dbReference type="EMBL" id="CAI4212520.1"/>
    </source>
</evidence>
<protein>
    <submittedName>
        <fullName evidence="1">Uncharacterized protein</fullName>
    </submittedName>
</protein>
<dbReference type="Proteomes" id="UP000838763">
    <property type="component" value="Unassembled WGS sequence"/>
</dbReference>
<dbReference type="AlphaFoldDB" id="A0A9P1M9C0"/>
<organism evidence="1 2">
    <name type="scientific">Parascedosporium putredinis</name>
    <dbReference type="NCBI Taxonomy" id="1442378"/>
    <lineage>
        <taxon>Eukaryota</taxon>
        <taxon>Fungi</taxon>
        <taxon>Dikarya</taxon>
        <taxon>Ascomycota</taxon>
        <taxon>Pezizomycotina</taxon>
        <taxon>Sordariomycetes</taxon>
        <taxon>Hypocreomycetidae</taxon>
        <taxon>Microascales</taxon>
        <taxon>Microascaceae</taxon>
        <taxon>Parascedosporium</taxon>
    </lineage>
</organism>
<proteinExistence type="predicted"/>
<evidence type="ECO:0000313" key="2">
    <source>
        <dbReference type="Proteomes" id="UP000838763"/>
    </source>
</evidence>
<sequence>MRNTSPSADAIPAPAPPALLLDHQQRWFTGWGDDPYADYVLKTPSLGLVWSTQIACRIALFRKPVYGVGPAGEGEEEDGERFLPTQTGWKRWMKVVFAPHAPASGQGLDGAVRYEVNMGVEGVGGRAGGDGEDVHA</sequence>
<keyword evidence="2" id="KW-1185">Reference proteome</keyword>
<dbReference type="EMBL" id="CALLCH030000005">
    <property type="protein sequence ID" value="CAI4212520.1"/>
    <property type="molecule type" value="Genomic_DNA"/>
</dbReference>
<accession>A0A9P1M9C0</accession>
<dbReference type="OrthoDB" id="1861185at2759"/>
<reference evidence="1" key="1">
    <citation type="submission" date="2022-11" db="EMBL/GenBank/DDBJ databases">
        <authorList>
            <person name="Scott C."/>
            <person name="Bruce N."/>
        </authorList>
    </citation>
    <scope>NUCLEOTIDE SEQUENCE</scope>
</reference>
<gene>
    <name evidence="1" type="ORF">PPNO1_LOCUS2276</name>
</gene>
<comment type="caution">
    <text evidence="1">The sequence shown here is derived from an EMBL/GenBank/DDBJ whole genome shotgun (WGS) entry which is preliminary data.</text>
</comment>